<dbReference type="PANTHER" id="PTHR44068">
    <property type="entry name" value="ZGC:194242"/>
    <property type="match status" value="1"/>
</dbReference>
<dbReference type="OrthoDB" id="9769602at2"/>
<dbReference type="AlphaFoldDB" id="A0A495X9X1"/>
<evidence type="ECO:0000313" key="3">
    <source>
        <dbReference type="EMBL" id="RKT71281.1"/>
    </source>
</evidence>
<organism evidence="3 4">
    <name type="scientific">Saccharothrix variisporea</name>
    <dbReference type="NCBI Taxonomy" id="543527"/>
    <lineage>
        <taxon>Bacteria</taxon>
        <taxon>Bacillati</taxon>
        <taxon>Actinomycetota</taxon>
        <taxon>Actinomycetes</taxon>
        <taxon>Pseudonocardiales</taxon>
        <taxon>Pseudonocardiaceae</taxon>
        <taxon>Saccharothrix</taxon>
    </lineage>
</organism>
<comment type="caution">
    <text evidence="3">The sequence shown here is derived from an EMBL/GenBank/DDBJ whole genome shotgun (WGS) entry which is preliminary data.</text>
</comment>
<name>A0A495X9X1_9PSEU</name>
<dbReference type="Gene3D" id="3.40.50.150">
    <property type="entry name" value="Vaccinia Virus protein VP39"/>
    <property type="match status" value="1"/>
</dbReference>
<dbReference type="RefSeq" id="WP_121223626.1">
    <property type="nucleotide sequence ID" value="NZ_JBIUBA010000001.1"/>
</dbReference>
<feature type="domain" description="Methyltransferase type 11" evidence="2">
    <location>
        <begin position="74"/>
        <end position="165"/>
    </location>
</feature>
<dbReference type="InterPro" id="IPR029063">
    <property type="entry name" value="SAM-dependent_MTases_sf"/>
</dbReference>
<dbReference type="Pfam" id="PF08241">
    <property type="entry name" value="Methyltransf_11"/>
    <property type="match status" value="1"/>
</dbReference>
<protein>
    <submittedName>
        <fullName evidence="3">Methyltransferase family protein</fullName>
    </submittedName>
</protein>
<accession>A0A495X9X1</accession>
<proteinExistence type="predicted"/>
<evidence type="ECO:0000256" key="1">
    <source>
        <dbReference type="ARBA" id="ARBA00022679"/>
    </source>
</evidence>
<keyword evidence="3" id="KW-0489">Methyltransferase</keyword>
<evidence type="ECO:0000259" key="2">
    <source>
        <dbReference type="Pfam" id="PF08241"/>
    </source>
</evidence>
<dbReference type="InterPro" id="IPR050447">
    <property type="entry name" value="Erg6_SMT_methyltransf"/>
</dbReference>
<dbReference type="Proteomes" id="UP000272729">
    <property type="component" value="Unassembled WGS sequence"/>
</dbReference>
<reference evidence="3 4" key="1">
    <citation type="submission" date="2018-10" db="EMBL/GenBank/DDBJ databases">
        <title>Sequencing the genomes of 1000 actinobacteria strains.</title>
        <authorList>
            <person name="Klenk H.-P."/>
        </authorList>
    </citation>
    <scope>NUCLEOTIDE SEQUENCE [LARGE SCALE GENOMIC DNA]</scope>
    <source>
        <strain evidence="3 4">DSM 43911</strain>
    </source>
</reference>
<dbReference type="GO" id="GO:0008757">
    <property type="term" value="F:S-adenosylmethionine-dependent methyltransferase activity"/>
    <property type="evidence" value="ECO:0007669"/>
    <property type="project" value="InterPro"/>
</dbReference>
<gene>
    <name evidence="3" type="ORF">DFJ66_4564</name>
</gene>
<keyword evidence="1 3" id="KW-0808">Transferase</keyword>
<dbReference type="EMBL" id="RBXR01000001">
    <property type="protein sequence ID" value="RKT71281.1"/>
    <property type="molecule type" value="Genomic_DNA"/>
</dbReference>
<sequence length="265" mass="29234">MGDHSTRAEVRRRTYGERDLAALHVFAGGFINFGYWRDIPLDGTLTVDQRIAAQQALYDTVLDTLHVTSDHRVLEVGCGQGVGARTVLERGPRLVHGVDLVPEQVQRARQNTPEALFSVGAADDLPFGDDSFDRVLSVEAAQHFEDLGGFARECARVLRPGGRLAVTTFFAAPGAEAELRELLKTFENGMDLAHTVDGFGTDLRTAGFVDVRAESIGAHVWEGLDRWLAQGPHRDHWDRNWLRAARRGLLDYHLVTARQPAGSEG</sequence>
<dbReference type="InterPro" id="IPR013216">
    <property type="entry name" value="Methyltransf_11"/>
</dbReference>
<evidence type="ECO:0000313" key="4">
    <source>
        <dbReference type="Proteomes" id="UP000272729"/>
    </source>
</evidence>
<dbReference type="PANTHER" id="PTHR44068:SF11">
    <property type="entry name" value="GERANYL DIPHOSPHATE 2-C-METHYLTRANSFERASE"/>
    <property type="match status" value="1"/>
</dbReference>
<dbReference type="SUPFAM" id="SSF53335">
    <property type="entry name" value="S-adenosyl-L-methionine-dependent methyltransferases"/>
    <property type="match status" value="1"/>
</dbReference>
<dbReference type="GO" id="GO:0032259">
    <property type="term" value="P:methylation"/>
    <property type="evidence" value="ECO:0007669"/>
    <property type="project" value="UniProtKB-KW"/>
</dbReference>
<keyword evidence="4" id="KW-1185">Reference proteome</keyword>
<dbReference type="CDD" id="cd02440">
    <property type="entry name" value="AdoMet_MTases"/>
    <property type="match status" value="1"/>
</dbReference>